<evidence type="ECO:0000256" key="5">
    <source>
        <dbReference type="ARBA" id="ARBA00022692"/>
    </source>
</evidence>
<dbReference type="PANTHER" id="PTHR33908">
    <property type="entry name" value="MANNOSYLTRANSFERASE YKCB-RELATED"/>
    <property type="match status" value="1"/>
</dbReference>
<evidence type="ECO:0000313" key="10">
    <source>
        <dbReference type="EMBL" id="ACZ39813.1"/>
    </source>
</evidence>
<comment type="subcellular location">
    <subcellularLocation>
        <location evidence="1">Cell membrane</location>
        <topology evidence="1">Multi-pass membrane protein</topology>
    </subcellularLocation>
</comment>
<dbReference type="AlphaFoldDB" id="D1C7G7"/>
<feature type="transmembrane region" description="Helical" evidence="8">
    <location>
        <begin position="169"/>
        <end position="199"/>
    </location>
</feature>
<evidence type="ECO:0000256" key="6">
    <source>
        <dbReference type="ARBA" id="ARBA00022989"/>
    </source>
</evidence>
<feature type="transmembrane region" description="Helical" evidence="8">
    <location>
        <begin position="89"/>
        <end position="111"/>
    </location>
</feature>
<dbReference type="InterPro" id="IPR038731">
    <property type="entry name" value="RgtA/B/C-like"/>
</dbReference>
<protein>
    <submittedName>
        <fullName evidence="10">Glycosyl transferase family protein</fullName>
    </submittedName>
</protein>
<keyword evidence="11" id="KW-1185">Reference proteome</keyword>
<sequence>MGARPGADVVTTEPVDTGRRVLLGANAILALLAAVKLAAHLAVAGNYGYFRDELYYIAAGRHLAFGYVEFPPLIALLAALVRVTVGESLVALHVVPALAGTALVVVTGLIARALGGGAFAQGLAALGALVATVMLAMGSLFSMDSLDQLWWALAAYVLVRLIKEERPRLWLLFGLVAGIGLATKVTIAAFGFAVVVGLLLTPARRLLFTRWLWLGGLVAFAFALPYIIWNAVNGWPTIEFWGNYGGKLTESSPVGFLLEQVLSVNPVTLPLWLAGLAFFLRAPQGRPERALGLAFLILLVLFALTGAKPYFLAPAYPMLLAGGAVAIEQATRRGGVRSIRVAYPALLLLSGVLTAPIALPILAPDTWVRYYGFVTGATAQEQVHEGGALPQWLGDRFGWEVMVETVAGVYQGLPVEERARACIFTANYGEAGAIDFFGPAHGLPRAISGHNTYYLWGPGDCTGEVVISVGYTPAELDAIFDDVTQAATVTCEVCMPEEANVPILVARGLRQPMDQIWPQAKHFN</sequence>
<evidence type="ECO:0000256" key="1">
    <source>
        <dbReference type="ARBA" id="ARBA00004651"/>
    </source>
</evidence>
<evidence type="ECO:0000256" key="3">
    <source>
        <dbReference type="ARBA" id="ARBA00022676"/>
    </source>
</evidence>
<evidence type="ECO:0000259" key="9">
    <source>
        <dbReference type="Pfam" id="PF13231"/>
    </source>
</evidence>
<feature type="transmembrane region" description="Helical" evidence="8">
    <location>
        <begin position="292"/>
        <end position="311"/>
    </location>
</feature>
<feature type="transmembrane region" description="Helical" evidence="8">
    <location>
        <begin position="62"/>
        <end position="83"/>
    </location>
</feature>
<reference evidence="11" key="1">
    <citation type="submission" date="2009-11" db="EMBL/GenBank/DDBJ databases">
        <title>The complete chromosome 1 of Sphaerobacter thermophilus DSM 20745.</title>
        <authorList>
            <person name="Lucas S."/>
            <person name="Copeland A."/>
            <person name="Lapidus A."/>
            <person name="Glavina del Rio T."/>
            <person name="Dalin E."/>
            <person name="Tice H."/>
            <person name="Bruce D."/>
            <person name="Goodwin L."/>
            <person name="Pitluck S."/>
            <person name="Kyrpides N."/>
            <person name="Mavromatis K."/>
            <person name="Ivanova N."/>
            <person name="Mikhailova N."/>
            <person name="LaButti K.M."/>
            <person name="Clum A."/>
            <person name="Sun H.I."/>
            <person name="Brettin T."/>
            <person name="Detter J.C."/>
            <person name="Han C."/>
            <person name="Larimer F."/>
            <person name="Land M."/>
            <person name="Hauser L."/>
            <person name="Markowitz V."/>
            <person name="Cheng J.F."/>
            <person name="Hugenholtz P."/>
            <person name="Woyke T."/>
            <person name="Wu D."/>
            <person name="Steenblock K."/>
            <person name="Schneider S."/>
            <person name="Pukall R."/>
            <person name="Goeker M."/>
            <person name="Klenk H.P."/>
            <person name="Eisen J.A."/>
        </authorList>
    </citation>
    <scope>NUCLEOTIDE SEQUENCE [LARGE SCALE GENOMIC DNA]</scope>
    <source>
        <strain evidence="11">ATCC 49802 / DSM 20745 / S 6022</strain>
    </source>
</reference>
<accession>D1C7G7</accession>
<gene>
    <name evidence="10" type="ordered locus">Sthe_2396</name>
</gene>
<dbReference type="OrthoDB" id="108054at2"/>
<keyword evidence="3" id="KW-0328">Glycosyltransferase</keyword>
<dbReference type="InParanoid" id="D1C7G7"/>
<feature type="domain" description="Glycosyltransferase RgtA/B/C/D-like" evidence="9">
    <location>
        <begin position="71"/>
        <end position="229"/>
    </location>
</feature>
<reference evidence="10 11" key="2">
    <citation type="journal article" date="2010" name="Stand. Genomic Sci.">
        <title>Complete genome sequence of Desulfohalobium retbaense type strain (HR(100)).</title>
        <authorList>
            <person name="Spring S."/>
            <person name="Nolan M."/>
            <person name="Lapidus A."/>
            <person name="Glavina Del Rio T."/>
            <person name="Copeland A."/>
            <person name="Tice H."/>
            <person name="Cheng J.F."/>
            <person name="Lucas S."/>
            <person name="Land M."/>
            <person name="Chen F."/>
            <person name="Bruce D."/>
            <person name="Goodwin L."/>
            <person name="Pitluck S."/>
            <person name="Ivanova N."/>
            <person name="Mavromatis K."/>
            <person name="Mikhailova N."/>
            <person name="Pati A."/>
            <person name="Chen A."/>
            <person name="Palaniappan K."/>
            <person name="Hauser L."/>
            <person name="Chang Y.J."/>
            <person name="Jeffries C.D."/>
            <person name="Munk C."/>
            <person name="Kiss H."/>
            <person name="Chain P."/>
            <person name="Han C."/>
            <person name="Brettin T."/>
            <person name="Detter J.C."/>
            <person name="Schuler E."/>
            <person name="Goker M."/>
            <person name="Rohde M."/>
            <person name="Bristow J."/>
            <person name="Eisen J.A."/>
            <person name="Markowitz V."/>
            <person name="Hugenholtz P."/>
            <person name="Kyrpides N.C."/>
            <person name="Klenk H.P."/>
        </authorList>
    </citation>
    <scope>NUCLEOTIDE SEQUENCE [LARGE SCALE GENOMIC DNA]</scope>
    <source>
        <strain evidence="11">ATCC 49802 / DSM 20745 / S 6022</strain>
    </source>
</reference>
<dbReference type="HOGENOM" id="CLU_037625_0_0_0"/>
<dbReference type="eggNOG" id="COG1807">
    <property type="taxonomic scope" value="Bacteria"/>
</dbReference>
<feature type="transmembrane region" description="Helical" evidence="8">
    <location>
        <begin position="261"/>
        <end position="280"/>
    </location>
</feature>
<dbReference type="PANTHER" id="PTHR33908:SF11">
    <property type="entry name" value="MEMBRANE PROTEIN"/>
    <property type="match status" value="1"/>
</dbReference>
<dbReference type="GO" id="GO:0005886">
    <property type="term" value="C:plasma membrane"/>
    <property type="evidence" value="ECO:0007669"/>
    <property type="project" value="UniProtKB-SubCell"/>
</dbReference>
<keyword evidence="4 10" id="KW-0808">Transferase</keyword>
<keyword evidence="5 8" id="KW-0812">Transmembrane</keyword>
<proteinExistence type="predicted"/>
<organism evidence="10 11">
    <name type="scientific">Sphaerobacter thermophilus (strain ATCC 49802 / DSM 20745 / KCCM 41009 / NCIMB 13125 / S 6022)</name>
    <dbReference type="NCBI Taxonomy" id="479434"/>
    <lineage>
        <taxon>Bacteria</taxon>
        <taxon>Pseudomonadati</taxon>
        <taxon>Thermomicrobiota</taxon>
        <taxon>Thermomicrobia</taxon>
        <taxon>Sphaerobacterales</taxon>
        <taxon>Sphaerobacterineae</taxon>
        <taxon>Sphaerobacteraceae</taxon>
        <taxon>Sphaerobacter</taxon>
    </lineage>
</organism>
<feature type="transmembrane region" description="Helical" evidence="8">
    <location>
        <begin position="123"/>
        <end position="143"/>
    </location>
</feature>
<feature type="transmembrane region" description="Helical" evidence="8">
    <location>
        <begin position="211"/>
        <end position="229"/>
    </location>
</feature>
<keyword evidence="2" id="KW-1003">Cell membrane</keyword>
<dbReference type="KEGG" id="sti:Sthe_2396"/>
<evidence type="ECO:0000313" key="11">
    <source>
        <dbReference type="Proteomes" id="UP000002027"/>
    </source>
</evidence>
<dbReference type="RefSeq" id="WP_012872854.1">
    <property type="nucleotide sequence ID" value="NC_013523.1"/>
</dbReference>
<dbReference type="EMBL" id="CP001823">
    <property type="protein sequence ID" value="ACZ39813.1"/>
    <property type="molecule type" value="Genomic_DNA"/>
</dbReference>
<dbReference type="InterPro" id="IPR050297">
    <property type="entry name" value="LipidA_mod_glycosyltrf_83"/>
</dbReference>
<evidence type="ECO:0000256" key="7">
    <source>
        <dbReference type="ARBA" id="ARBA00023136"/>
    </source>
</evidence>
<dbReference type="GO" id="GO:0009103">
    <property type="term" value="P:lipopolysaccharide biosynthetic process"/>
    <property type="evidence" value="ECO:0007669"/>
    <property type="project" value="UniProtKB-ARBA"/>
</dbReference>
<feature type="transmembrane region" description="Helical" evidence="8">
    <location>
        <begin position="341"/>
        <end position="363"/>
    </location>
</feature>
<evidence type="ECO:0000256" key="2">
    <source>
        <dbReference type="ARBA" id="ARBA00022475"/>
    </source>
</evidence>
<feature type="transmembrane region" description="Helical" evidence="8">
    <location>
        <begin position="27"/>
        <end position="50"/>
    </location>
</feature>
<keyword evidence="6 8" id="KW-1133">Transmembrane helix</keyword>
<dbReference type="Proteomes" id="UP000002027">
    <property type="component" value="Chromosome 1"/>
</dbReference>
<dbReference type="GO" id="GO:0016763">
    <property type="term" value="F:pentosyltransferase activity"/>
    <property type="evidence" value="ECO:0007669"/>
    <property type="project" value="TreeGrafter"/>
</dbReference>
<dbReference type="Pfam" id="PF13231">
    <property type="entry name" value="PMT_2"/>
    <property type="match status" value="1"/>
</dbReference>
<keyword evidence="7 8" id="KW-0472">Membrane</keyword>
<evidence type="ECO:0000256" key="8">
    <source>
        <dbReference type="SAM" id="Phobius"/>
    </source>
</evidence>
<evidence type="ECO:0000256" key="4">
    <source>
        <dbReference type="ARBA" id="ARBA00022679"/>
    </source>
</evidence>
<dbReference type="STRING" id="479434.Sthe_2396"/>
<name>D1C7G7_SPHTD</name>